<keyword evidence="1" id="KW-0808">Transferase</keyword>
<comment type="caution">
    <text evidence="1">The sequence shown here is derived from an EMBL/GenBank/DDBJ whole genome shotgun (WGS) entry which is preliminary data.</text>
</comment>
<dbReference type="Proteomes" id="UP000031419">
    <property type="component" value="Unassembled WGS sequence"/>
</dbReference>
<evidence type="ECO:0000313" key="2">
    <source>
        <dbReference type="Proteomes" id="UP000031419"/>
    </source>
</evidence>
<dbReference type="InterPro" id="IPR036890">
    <property type="entry name" value="HATPase_C_sf"/>
</dbReference>
<dbReference type="STRING" id="28042.GU90_03190"/>
<dbReference type="OrthoDB" id="3201966at2"/>
<accession>A0A073B1M7</accession>
<dbReference type="SUPFAM" id="SSF55874">
    <property type="entry name" value="ATPase domain of HSP90 chaperone/DNA topoisomerase II/histidine kinase"/>
    <property type="match status" value="1"/>
</dbReference>
<dbReference type="eggNOG" id="COG3225">
    <property type="taxonomic scope" value="Bacteria"/>
</dbReference>
<name>A0A073B1M7_9PSEU</name>
<evidence type="ECO:0000313" key="1">
    <source>
        <dbReference type="EMBL" id="KEI45461.1"/>
    </source>
</evidence>
<keyword evidence="2" id="KW-1185">Reference proteome</keyword>
<proteinExistence type="predicted"/>
<protein>
    <submittedName>
        <fullName evidence="1">Histidine kinase</fullName>
    </submittedName>
</protein>
<dbReference type="AlphaFoldDB" id="A0A073B1M7"/>
<gene>
    <name evidence="1" type="ORF">GU90_03190</name>
</gene>
<reference evidence="1 2" key="1">
    <citation type="submission" date="2014-06" db="EMBL/GenBank/DDBJ databases">
        <title>Saccharopolyspora rectivirgula DSM-43113 Genome sequencing.</title>
        <authorList>
            <person name="Barrera C."/>
            <person name="Millon L."/>
            <person name="Rognon B."/>
            <person name="Zaugg C."/>
            <person name="Monod M."/>
        </authorList>
    </citation>
    <scope>NUCLEOTIDE SEQUENCE [LARGE SCALE GENOMIC DNA]</scope>
    <source>
        <strain evidence="1 2">DSM 43113</strain>
    </source>
</reference>
<dbReference type="GO" id="GO:0016301">
    <property type="term" value="F:kinase activity"/>
    <property type="evidence" value="ECO:0007669"/>
    <property type="project" value="UniProtKB-KW"/>
</dbReference>
<dbReference type="NCBIfam" id="NF047352">
    <property type="entry name" value="P_loop_sacsin"/>
    <property type="match status" value="1"/>
</dbReference>
<keyword evidence="1" id="KW-0418">Kinase</keyword>
<organism evidence="1 2">
    <name type="scientific">Saccharopolyspora rectivirgula</name>
    <dbReference type="NCBI Taxonomy" id="28042"/>
    <lineage>
        <taxon>Bacteria</taxon>
        <taxon>Bacillati</taxon>
        <taxon>Actinomycetota</taxon>
        <taxon>Actinomycetes</taxon>
        <taxon>Pseudonocardiales</taxon>
        <taxon>Pseudonocardiaceae</taxon>
        <taxon>Saccharopolyspora</taxon>
    </lineage>
</organism>
<dbReference type="RefSeq" id="WP_029720052.1">
    <property type="nucleotide sequence ID" value="NZ_JNVU01000012.1"/>
</dbReference>
<sequence length="993" mass="106962">MSQPDPFGTAALRQTVLRTWQTSPTRFREDANAEEDLRIGGYRNRLLVELAQNAADAAGSGGVLRITFTGTELRVANTGQPLTPEGVAALAALRASAKRDQRTVGRFGVGFAAVLSVTDAPQVVSTTGGVAFSKQATAREVAQLPGPAEELQRRAGSVPVLRLPWPADGTPPDGFTTEVRLPLRDDVDVDELLASFADQAPGLLLALPALTEIQLGEQVWRRQDQPGDQLVIHGPQRTDRWLVHRASGTLRPEDLADLGAETRETTEWQLCWAVPLDERGAPTPLAEDVLHAPTPTEERLSLPARLVATVPVEADRRRTVRSAATDAVLAAAAECYPHLVGKLAPEQRTALVPLPGFPLSDTDEELRRQVNAQLRTSSWLPAAAGGTVAPARARALDFVSAELVDLLRDVIPGLLPADLSEAHHRRALHAVEVPRLGTADLVEAVTGLDRPPHWWRLLYDALVPVENADPVAREELAALPVPLADGRTASGVRGVLLSQDGDRSGPASLLSALDISGLRIAHPQAAHPLLEKLGAHPAGADELLDSPPLAEAVRRSAADARSGVQVQPLAEAVLELLQHSSLRRDWLGKLALPDSDGGFRPAEELVLPDAALLDVLADDAVGEDAPLGVLAADFAQNWPRELLTSIGVRDTFLVQVTEEPVEPDEDLPDSRQWWAEQEALRPEEWPPAVLTAVHDLDLVADDCWPAAIRLLSSRPDTARELHDQQSYTAWWISRYALLDGRAPRDWRLPDAHELVGLYDPVPELGLTTEQLALAGVRGELSVTGPDDAADLLERLGDRARSVRAGTALRAHRVLADAVAQGVVDPAELDPPETVRSVSGAVVNAERAVVLDVPWMLGALEAPLVVAGGGPDDFDAEALAELLDLPLASEENTLQVVGSGKARNWRELSRVPAACELVGITVPDGQVVLHDELRVRSSQQEHRVHWWVEPTGAVHAERTPDGLGRALAWAADEWQHRFTLTALLADPEATTLLR</sequence>
<dbReference type="EMBL" id="JNVU01000012">
    <property type="protein sequence ID" value="KEI45461.1"/>
    <property type="molecule type" value="Genomic_DNA"/>
</dbReference>